<feature type="domain" description="LysM" evidence="1">
    <location>
        <begin position="12"/>
        <end position="56"/>
    </location>
</feature>
<dbReference type="Gene3D" id="3.10.350.10">
    <property type="entry name" value="LysM domain"/>
    <property type="match status" value="4"/>
</dbReference>
<dbReference type="eggNOG" id="COG1388">
    <property type="taxonomic scope" value="Bacteria"/>
</dbReference>
<dbReference type="RefSeq" id="WP_012063946.1">
    <property type="nucleotide sequence ID" value="NC_009633.1"/>
</dbReference>
<evidence type="ECO:0000313" key="3">
    <source>
        <dbReference type="Proteomes" id="UP000001572"/>
    </source>
</evidence>
<dbReference type="SUPFAM" id="SSF54106">
    <property type="entry name" value="LysM domain"/>
    <property type="match status" value="4"/>
</dbReference>
<dbReference type="InterPro" id="IPR018392">
    <property type="entry name" value="LysM"/>
</dbReference>
<evidence type="ECO:0000259" key="1">
    <source>
        <dbReference type="PROSITE" id="PS51782"/>
    </source>
</evidence>
<gene>
    <name evidence="2" type="ordered locus">Amet_2825</name>
</gene>
<dbReference type="GO" id="GO:0008932">
    <property type="term" value="F:lytic endotransglycosylase activity"/>
    <property type="evidence" value="ECO:0007669"/>
    <property type="project" value="TreeGrafter"/>
</dbReference>
<name>A6TS07_ALKMQ</name>
<feature type="domain" description="LysM" evidence="1">
    <location>
        <begin position="125"/>
        <end position="169"/>
    </location>
</feature>
<dbReference type="Proteomes" id="UP000001572">
    <property type="component" value="Chromosome"/>
</dbReference>
<keyword evidence="3" id="KW-1185">Reference proteome</keyword>
<feature type="domain" description="LysM" evidence="1">
    <location>
        <begin position="183"/>
        <end position="228"/>
    </location>
</feature>
<evidence type="ECO:0000313" key="2">
    <source>
        <dbReference type="EMBL" id="ABR48975.1"/>
    </source>
</evidence>
<dbReference type="AlphaFoldDB" id="A6TS07"/>
<dbReference type="SMART" id="SM00257">
    <property type="entry name" value="LysM"/>
    <property type="match status" value="4"/>
</dbReference>
<sequence>MNNQVPVCPEGTLYAIRPGDSYYGLSQRFNTTIEAIRQANPGVDPQNLQIGQTICIPVALEDTICPGGFVYVIQSGDTFFNIARRYNIAVEALIAANPDVNPDALQIGQEVCVPAVRPPAPCPGVTYTIRAGDTFYSIAIRYGVTVEQLRAVNPNVDPERLQIGQRICLPVGVPGPIPCPGGILYTVQSGDTLYLIARRYGMTVAQLTIANPQLTDPNQLRVGEIICIPRMI</sequence>
<dbReference type="KEGG" id="amt:Amet_2825"/>
<dbReference type="InterPro" id="IPR036779">
    <property type="entry name" value="LysM_dom_sf"/>
</dbReference>
<dbReference type="PROSITE" id="PS51782">
    <property type="entry name" value="LYSM"/>
    <property type="match status" value="4"/>
</dbReference>
<organism evidence="2 3">
    <name type="scientific">Alkaliphilus metalliredigens (strain QYMF)</name>
    <dbReference type="NCBI Taxonomy" id="293826"/>
    <lineage>
        <taxon>Bacteria</taxon>
        <taxon>Bacillati</taxon>
        <taxon>Bacillota</taxon>
        <taxon>Clostridia</taxon>
        <taxon>Peptostreptococcales</taxon>
        <taxon>Natronincolaceae</taxon>
        <taxon>Alkaliphilus</taxon>
    </lineage>
</organism>
<dbReference type="CDD" id="cd00118">
    <property type="entry name" value="LysM"/>
    <property type="match status" value="4"/>
</dbReference>
<reference evidence="3" key="1">
    <citation type="journal article" date="2016" name="Genome Announc.">
        <title>Complete genome sequence of Alkaliphilus metalliredigens strain QYMF, an alkaliphilic and metal-reducing bacterium isolated from borax-contaminated leachate ponds.</title>
        <authorList>
            <person name="Hwang C."/>
            <person name="Copeland A."/>
            <person name="Lucas S."/>
            <person name="Lapidus A."/>
            <person name="Barry K."/>
            <person name="Detter J.C."/>
            <person name="Glavina Del Rio T."/>
            <person name="Hammon N."/>
            <person name="Israni S."/>
            <person name="Dalin E."/>
            <person name="Tice H."/>
            <person name="Pitluck S."/>
            <person name="Chertkov O."/>
            <person name="Brettin T."/>
            <person name="Bruce D."/>
            <person name="Han C."/>
            <person name="Schmutz J."/>
            <person name="Larimer F."/>
            <person name="Land M.L."/>
            <person name="Hauser L."/>
            <person name="Kyrpides N."/>
            <person name="Mikhailova N."/>
            <person name="Ye Q."/>
            <person name="Zhou J."/>
            <person name="Richardson P."/>
            <person name="Fields M.W."/>
        </authorList>
    </citation>
    <scope>NUCLEOTIDE SEQUENCE [LARGE SCALE GENOMIC DNA]</scope>
    <source>
        <strain evidence="3">QYMF</strain>
    </source>
</reference>
<dbReference type="PANTHER" id="PTHR33734">
    <property type="entry name" value="LYSM DOMAIN-CONTAINING GPI-ANCHORED PROTEIN 2"/>
    <property type="match status" value="1"/>
</dbReference>
<dbReference type="PANTHER" id="PTHR33734:SF22">
    <property type="entry name" value="MEMBRANE-BOUND LYTIC MUREIN TRANSGLYCOSYLASE D"/>
    <property type="match status" value="1"/>
</dbReference>
<feature type="domain" description="LysM" evidence="1">
    <location>
        <begin position="69"/>
        <end position="113"/>
    </location>
</feature>
<dbReference type="STRING" id="293826.Amet_2825"/>
<proteinExistence type="predicted"/>
<dbReference type="HOGENOM" id="CLU_104062_0_0_9"/>
<dbReference type="Pfam" id="PF01476">
    <property type="entry name" value="LysM"/>
    <property type="match status" value="4"/>
</dbReference>
<accession>A6TS07</accession>
<protein>
    <submittedName>
        <fullName evidence="2">Peptidoglycan-binding LysM</fullName>
    </submittedName>
</protein>
<dbReference type="OrthoDB" id="9811296at2"/>
<dbReference type="EMBL" id="CP000724">
    <property type="protein sequence ID" value="ABR48975.1"/>
    <property type="molecule type" value="Genomic_DNA"/>
</dbReference>